<dbReference type="GeneID" id="303493032"/>
<dbReference type="AlphaFoldDB" id="A0A375G916"/>
<dbReference type="Gene3D" id="3.40.50.2000">
    <property type="entry name" value="Glycogen Phosphorylase B"/>
    <property type="match status" value="1"/>
</dbReference>
<reference evidence="1 5" key="3">
    <citation type="submission" date="2021-02" db="EMBL/GenBank/DDBJ databases">
        <title>Complete Genome Sequence of Cupriavidus oxalaticus Strain Ox1, a Soil Oxalate-Degrading Species.</title>
        <authorList>
            <person name="Palmieri F."/>
            <person name="Udriet P."/>
            <person name="Deuasquier M."/>
            <person name="Beaudoing E."/>
            <person name="Johnson S.L."/>
            <person name="Davenport K.W."/>
            <person name="Chain P.S."/>
            <person name="Bindschedler S."/>
            <person name="Junier P."/>
        </authorList>
    </citation>
    <scope>NUCLEOTIDE SEQUENCE [LARGE SCALE GENOMIC DNA]</scope>
    <source>
        <strain evidence="1 5">Ox1</strain>
    </source>
</reference>
<organism evidence="3">
    <name type="scientific">Cupriavidus oxalaticus</name>
    <dbReference type="NCBI Taxonomy" id="96344"/>
    <lineage>
        <taxon>Bacteria</taxon>
        <taxon>Pseudomonadati</taxon>
        <taxon>Pseudomonadota</taxon>
        <taxon>Betaproteobacteria</taxon>
        <taxon>Burkholderiales</taxon>
        <taxon>Burkholderiaceae</taxon>
        <taxon>Cupriavidus</taxon>
    </lineage>
</organism>
<evidence type="ECO:0000313" key="4">
    <source>
        <dbReference type="Proteomes" id="UP000256862"/>
    </source>
</evidence>
<sequence length="503" mass="55730">MKPLMKKAVRVTWRSIVKPVIRLLPPSTSNRIETLLHYTKLTLVQGHSIRFRQTEVHSAAQRVVVHASNPGIEANRETSEAVQEGRSGILPDWAIEEMRELAHIEPSLHPRHELLTQFQRYHLPLQPAAGELYAECYPAVRQLRPDLIILAPWLKHGGADQGIIYHAEAAVAAGKSVLVITTLDAESPWSNRLPEGVGFLPFGQMSRNLSAVERLMVLARILLQSSARTIHLINAPLGWELVRSHGKSLRAIGKSIFASVFCDDYDSDGVRWSYADVYLPGCLPYIEGIFCDTQAYPRELARRFGADVSKLHTLYFPHALSARPRYRAGSGRSILWAARFSRQKRVDLLERIASLMPDVRFDVHGCGSSPEEQELAKRLARLGNVTVNGPFESLDQLVEDGKYSAFLYTSAWDGLPIVLLDATAAGLPIVASSVGGVGEFITEKTGVPVSCPDNAEDYVSGIRSVIDGPECGRALWENAVKLLNGRHAMEHFRSVITKVPGYL</sequence>
<dbReference type="GO" id="GO:0016740">
    <property type="term" value="F:transferase activity"/>
    <property type="evidence" value="ECO:0007669"/>
    <property type="project" value="UniProtKB-KW"/>
</dbReference>
<dbReference type="CDD" id="cd03801">
    <property type="entry name" value="GT4_PimA-like"/>
    <property type="match status" value="1"/>
</dbReference>
<dbReference type="EMBL" id="OGUS01000093">
    <property type="protein sequence ID" value="SPC08539.1"/>
    <property type="molecule type" value="Genomic_DNA"/>
</dbReference>
<evidence type="ECO:0000313" key="3">
    <source>
        <dbReference type="EMBL" id="SPC14279.1"/>
    </source>
</evidence>
<evidence type="ECO:0000313" key="5">
    <source>
        <dbReference type="Proteomes" id="UP000623307"/>
    </source>
</evidence>
<dbReference type="Pfam" id="PF13692">
    <property type="entry name" value="Glyco_trans_1_4"/>
    <property type="match status" value="1"/>
</dbReference>
<dbReference type="PANTHER" id="PTHR12526">
    <property type="entry name" value="GLYCOSYLTRANSFERASE"/>
    <property type="match status" value="1"/>
</dbReference>
<dbReference type="PANTHER" id="PTHR12526:SF637">
    <property type="entry name" value="GLYCOSYLTRANSFERASE EPSF-RELATED"/>
    <property type="match status" value="1"/>
</dbReference>
<name>A0A375G916_9BURK</name>
<dbReference type="SUPFAM" id="SSF53756">
    <property type="entry name" value="UDP-Glycosyltransferase/glycogen phosphorylase"/>
    <property type="match status" value="1"/>
</dbReference>
<dbReference type="EMBL" id="CP069812">
    <property type="protein sequence ID" value="QRQ93524.1"/>
    <property type="molecule type" value="Genomic_DNA"/>
</dbReference>
<dbReference type="Proteomes" id="UP000256862">
    <property type="component" value="Chromosome CO2235"/>
</dbReference>
<reference evidence="3" key="1">
    <citation type="submission" date="2018-01" db="EMBL/GenBank/DDBJ databases">
        <authorList>
            <person name="Clerissi C."/>
        </authorList>
    </citation>
    <scope>NUCLEOTIDE SEQUENCE</scope>
    <source>
        <strain evidence="3">Cupriavidus oxalaticus LMG 2235</strain>
    </source>
</reference>
<dbReference type="RefSeq" id="WP_084254681.1">
    <property type="nucleotide sequence ID" value="NZ_CP069810.1"/>
</dbReference>
<proteinExistence type="predicted"/>
<dbReference type="Proteomes" id="UP000623307">
    <property type="component" value="Chromosome 2"/>
</dbReference>
<accession>A0A375G916</accession>
<protein>
    <submittedName>
        <fullName evidence="3">Glycosyl transferase</fullName>
    </submittedName>
    <submittedName>
        <fullName evidence="1">Glycosyltransferase family 4 protein</fullName>
    </submittedName>
</protein>
<reference evidence="4" key="2">
    <citation type="submission" date="2018-01" db="EMBL/GenBank/DDBJ databases">
        <authorList>
            <person name="Gaut B.S."/>
            <person name="Morton B.R."/>
            <person name="Clegg M.T."/>
            <person name="Duvall M.R."/>
        </authorList>
    </citation>
    <scope>NUCLEOTIDE SEQUENCE [LARGE SCALE GENOMIC DNA]</scope>
</reference>
<evidence type="ECO:0000313" key="2">
    <source>
        <dbReference type="EMBL" id="SPC08539.1"/>
    </source>
</evidence>
<evidence type="ECO:0000313" key="1">
    <source>
        <dbReference type="EMBL" id="QRQ93524.1"/>
    </source>
</evidence>
<keyword evidence="5" id="KW-1185">Reference proteome</keyword>
<dbReference type="OrthoDB" id="8536760at2"/>
<gene>
    <name evidence="3" type="ORF">CO2235_200135</name>
    <name evidence="2" type="ORF">CO2235_U850031</name>
    <name evidence="1" type="ORF">JTE92_26025</name>
</gene>
<dbReference type="EMBL" id="OGUS01000121">
    <property type="protein sequence ID" value="SPC14279.1"/>
    <property type="molecule type" value="Genomic_DNA"/>
</dbReference>
<keyword evidence="3" id="KW-0808">Transferase</keyword>